<dbReference type="InterPro" id="IPR032466">
    <property type="entry name" value="Metal_Hydrolase"/>
</dbReference>
<dbReference type="InterPro" id="IPR001559">
    <property type="entry name" value="Phosphotriesterase"/>
</dbReference>
<dbReference type="KEGG" id="psai:C3B54_111327"/>
<dbReference type="Pfam" id="PF02126">
    <property type="entry name" value="PTE"/>
    <property type="match status" value="1"/>
</dbReference>
<feature type="binding site" evidence="3">
    <location>
        <position position="292"/>
    </location>
    <ligand>
        <name>a divalent metal cation</name>
        <dbReference type="ChEBI" id="CHEBI:60240"/>
        <label>1</label>
    </ligand>
</feature>
<dbReference type="SUPFAM" id="SSF51556">
    <property type="entry name" value="Metallo-dependent hydrolases"/>
    <property type="match status" value="1"/>
</dbReference>
<evidence type="ECO:0000313" key="6">
    <source>
        <dbReference type="Proteomes" id="UP000243077"/>
    </source>
</evidence>
<dbReference type="GO" id="GO:0008270">
    <property type="term" value="F:zinc ion binding"/>
    <property type="evidence" value="ECO:0007669"/>
    <property type="project" value="InterPro"/>
</dbReference>
<dbReference type="PROSITE" id="PS51347">
    <property type="entry name" value="PHOSPHOTRIESTERASE_2"/>
    <property type="match status" value="1"/>
</dbReference>
<dbReference type="PANTHER" id="PTHR10819">
    <property type="entry name" value="PHOSPHOTRIESTERASE-RELATED"/>
    <property type="match status" value="1"/>
</dbReference>
<dbReference type="AlphaFoldDB" id="A0A2L2BRH4"/>
<dbReference type="EMBL" id="CP026923">
    <property type="protein sequence ID" value="AVG24273.1"/>
    <property type="molecule type" value="Genomic_DNA"/>
</dbReference>
<feature type="binding site" evidence="3">
    <location>
        <position position="165"/>
    </location>
    <ligand>
        <name>a divalent metal cation</name>
        <dbReference type="ChEBI" id="CHEBI:60240"/>
        <label>1</label>
    </ligand>
</feature>
<dbReference type="RefSeq" id="WP_104913775.1">
    <property type="nucleotide sequence ID" value="NZ_CP026923.1"/>
</dbReference>
<dbReference type="GO" id="GO:0016787">
    <property type="term" value="F:hydrolase activity"/>
    <property type="evidence" value="ECO:0007669"/>
    <property type="project" value="UniProtKB-KW"/>
</dbReference>
<protein>
    <submittedName>
        <fullName evidence="5">Phosphotriesterase-like protein</fullName>
    </submittedName>
</protein>
<keyword evidence="1 3" id="KW-0479">Metal-binding</keyword>
<organism evidence="5 6">
    <name type="scientific">Pontimonas salivibrio</name>
    <dbReference type="NCBI Taxonomy" id="1159327"/>
    <lineage>
        <taxon>Bacteria</taxon>
        <taxon>Bacillati</taxon>
        <taxon>Actinomycetota</taxon>
        <taxon>Actinomycetes</taxon>
        <taxon>Micrococcales</taxon>
        <taxon>Microbacteriaceae</taxon>
        <taxon>Pontimonas</taxon>
    </lineage>
</organism>
<feature type="binding site" evidence="3">
    <location>
        <position position="226"/>
    </location>
    <ligand>
        <name>a divalent metal cation</name>
        <dbReference type="ChEBI" id="CHEBI:60240"/>
        <label>2</label>
    </ligand>
</feature>
<keyword evidence="6" id="KW-1185">Reference proteome</keyword>
<feature type="binding site" evidence="3">
    <location>
        <position position="22"/>
    </location>
    <ligand>
        <name>a divalent metal cation</name>
        <dbReference type="ChEBI" id="CHEBI:60240"/>
        <label>1</label>
    </ligand>
</feature>
<comment type="similarity">
    <text evidence="4">Belongs to the metallo-dependent hydrolases superfamily. Phosphotriesterase family.</text>
</comment>
<proteinExistence type="inferred from homology"/>
<comment type="caution">
    <text evidence="4">Lacks conserved residue(s) required for the propagation of feature annotation.</text>
</comment>
<dbReference type="Proteomes" id="UP000243077">
    <property type="component" value="Chromosome"/>
</dbReference>
<keyword evidence="2" id="KW-0378">Hydrolase</keyword>
<feature type="binding site" evidence="3">
    <location>
        <position position="197"/>
    </location>
    <ligand>
        <name>a divalent metal cation</name>
        <dbReference type="ChEBI" id="CHEBI:60240"/>
        <label>2</label>
    </ligand>
</feature>
<reference evidence="5 6" key="1">
    <citation type="submission" date="2018-02" db="EMBL/GenBank/DDBJ databases">
        <title>Complete genome of the streamlined marine actinobacterium Pontimonas salivibrio CL-TW6 adapted to coastal planktonic lifestype.</title>
        <authorList>
            <person name="Cho B.C."/>
            <person name="Hardies S.C."/>
            <person name="Jang G.I."/>
            <person name="Hwang C.Y."/>
        </authorList>
    </citation>
    <scope>NUCLEOTIDE SEQUENCE [LARGE SCALE GENOMIC DNA]</scope>
    <source>
        <strain evidence="5 6">CL-TW6</strain>
    </source>
</reference>
<gene>
    <name evidence="5" type="ORF">C3B54_111327</name>
</gene>
<feature type="binding site" evidence="3">
    <location>
        <position position="24"/>
    </location>
    <ligand>
        <name>a divalent metal cation</name>
        <dbReference type="ChEBI" id="CHEBI:60240"/>
        <label>1</label>
    </ligand>
</feature>
<evidence type="ECO:0000313" key="5">
    <source>
        <dbReference type="EMBL" id="AVG24273.1"/>
    </source>
</evidence>
<feature type="binding site" evidence="3">
    <location>
        <position position="165"/>
    </location>
    <ligand>
        <name>a divalent metal cation</name>
        <dbReference type="ChEBI" id="CHEBI:60240"/>
        <label>2</label>
    </ligand>
</feature>
<dbReference type="Gene3D" id="3.20.20.140">
    <property type="entry name" value="Metal-dependent hydrolases"/>
    <property type="match status" value="1"/>
</dbReference>
<evidence type="ECO:0000256" key="1">
    <source>
        <dbReference type="ARBA" id="ARBA00022723"/>
    </source>
</evidence>
<sequence>MTQIQSVTGPIDAADLGVCLPHEHVFNDVRSWWAKTEQTGVDPDWFRDAPVSMDILWELRQDPFGNLDNCGMDDEALAAEELGRFADLGGVSVLDATSVSIGRNLPALKRASEATGLTIIAGTGLYLDSSLTAQQRTMTVDEMAELLYTDLTEGEEGIRPGFIGEIGVSADFTEAERNSLRAASRVQARTGLPMQVHLPGWFRLGHDVLDVCEEEGVDPRSVVLCHMGPSGSDSHYQEALARRGAWIQYDMIGMEVFYADQGVQCPSDEDNARHLMGLVEAGFADQLLISQDIFLKSLLRRYGGPGFGHILQYFLPRLHRHGATKELTDQLTVTNPRQLFEKVKEKHHD</sequence>
<evidence type="ECO:0000256" key="2">
    <source>
        <dbReference type="ARBA" id="ARBA00022801"/>
    </source>
</evidence>
<dbReference type="PANTHER" id="PTHR10819:SF3">
    <property type="entry name" value="PHOSPHOTRIESTERASE-RELATED PROTEIN"/>
    <property type="match status" value="1"/>
</dbReference>
<dbReference type="OrthoDB" id="9795018at2"/>
<comment type="cofactor">
    <cofactor evidence="3">
        <name>a divalent metal cation</name>
        <dbReference type="ChEBI" id="CHEBI:60240"/>
    </cofactor>
    <text evidence="3">Binds 2 divalent metal cations per subunit.</text>
</comment>
<name>A0A2L2BRH4_9MICO</name>
<evidence type="ECO:0000256" key="3">
    <source>
        <dbReference type="PIRSR" id="PIRSR601559-52"/>
    </source>
</evidence>
<accession>A0A2L2BRH4</accession>
<evidence type="ECO:0000256" key="4">
    <source>
        <dbReference type="PROSITE-ProRule" id="PRU00679"/>
    </source>
</evidence>